<dbReference type="OrthoDB" id="429145at2759"/>
<accession>A0A8H7AGE6</accession>
<proteinExistence type="predicted"/>
<dbReference type="Proteomes" id="UP000606974">
    <property type="component" value="Unassembled WGS sequence"/>
</dbReference>
<organism evidence="1 2">
    <name type="scientific">Endocarpon pusillum</name>
    <dbReference type="NCBI Taxonomy" id="364733"/>
    <lineage>
        <taxon>Eukaryota</taxon>
        <taxon>Fungi</taxon>
        <taxon>Dikarya</taxon>
        <taxon>Ascomycota</taxon>
        <taxon>Pezizomycotina</taxon>
        <taxon>Eurotiomycetes</taxon>
        <taxon>Chaetothyriomycetidae</taxon>
        <taxon>Verrucariales</taxon>
        <taxon>Verrucariaceae</taxon>
        <taxon>Endocarpon</taxon>
    </lineage>
</organism>
<comment type="caution">
    <text evidence="1">The sequence shown here is derived from an EMBL/GenBank/DDBJ whole genome shotgun (WGS) entry which is preliminary data.</text>
</comment>
<gene>
    <name evidence="1" type="ORF">GJ744_009030</name>
</gene>
<dbReference type="EMBL" id="JAACFV010000051">
    <property type="protein sequence ID" value="KAF7508638.1"/>
    <property type="molecule type" value="Genomic_DNA"/>
</dbReference>
<evidence type="ECO:0000313" key="1">
    <source>
        <dbReference type="EMBL" id="KAF7508638.1"/>
    </source>
</evidence>
<reference evidence="1" key="1">
    <citation type="submission" date="2020-02" db="EMBL/GenBank/DDBJ databases">
        <authorList>
            <person name="Palmer J.M."/>
        </authorList>
    </citation>
    <scope>NUCLEOTIDE SEQUENCE</scope>
    <source>
        <strain evidence="1">EPUS1.4</strain>
        <tissue evidence="1">Thallus</tissue>
    </source>
</reference>
<name>A0A8H7AGE6_9EURO</name>
<dbReference type="SUPFAM" id="SSF51069">
    <property type="entry name" value="Carbonic anhydrase"/>
    <property type="match status" value="1"/>
</dbReference>
<protein>
    <submittedName>
        <fullName evidence="1">Uncharacterized protein</fullName>
    </submittedName>
</protein>
<sequence>MTLDPLHRERRCYMVRIPGWQNQNREHSKRFPSLDGTFTLLPIIVWLATARKRNCIWCTQMRKERKVPCSPFALTQAPPLRLFSDQLPPMIGFNDATESMGVEINPRLALDGVNTFSEFWTYPGSLTNPPWREGFGGFASINLVHQCRPDETDLGASTYSARAEQEV</sequence>
<evidence type="ECO:0000313" key="2">
    <source>
        <dbReference type="Proteomes" id="UP000606974"/>
    </source>
</evidence>
<dbReference type="InterPro" id="IPR036398">
    <property type="entry name" value="CA_dom_sf"/>
</dbReference>
<dbReference type="AlphaFoldDB" id="A0A8H7AGE6"/>
<keyword evidence="2" id="KW-1185">Reference proteome</keyword>